<evidence type="ECO:0000313" key="4">
    <source>
        <dbReference type="Proteomes" id="UP000186955"/>
    </source>
</evidence>
<organism evidence="3 4">
    <name type="scientific">Penicillium subrubescens</name>
    <dbReference type="NCBI Taxonomy" id="1316194"/>
    <lineage>
        <taxon>Eukaryota</taxon>
        <taxon>Fungi</taxon>
        <taxon>Dikarya</taxon>
        <taxon>Ascomycota</taxon>
        <taxon>Pezizomycotina</taxon>
        <taxon>Eurotiomycetes</taxon>
        <taxon>Eurotiomycetidae</taxon>
        <taxon>Eurotiales</taxon>
        <taxon>Aspergillaceae</taxon>
        <taxon>Penicillium</taxon>
    </lineage>
</organism>
<feature type="transmembrane region" description="Helical" evidence="2">
    <location>
        <begin position="121"/>
        <end position="141"/>
    </location>
</feature>
<proteinExistence type="predicted"/>
<dbReference type="EMBL" id="MNBE01000756">
    <property type="protein sequence ID" value="OKO90929.1"/>
    <property type="molecule type" value="Genomic_DNA"/>
</dbReference>
<reference evidence="3 4" key="1">
    <citation type="submission" date="2016-10" db="EMBL/GenBank/DDBJ databases">
        <title>Genome sequence of the ascomycete fungus Penicillium subrubescens.</title>
        <authorList>
            <person name="De Vries R.P."/>
            <person name="Peng M."/>
            <person name="Dilokpimol A."/>
            <person name="Hilden K."/>
            <person name="Makela M.R."/>
            <person name="Grigoriev I."/>
            <person name="Riley R."/>
            <person name="Granchi Z."/>
        </authorList>
    </citation>
    <scope>NUCLEOTIDE SEQUENCE [LARGE SCALE GENOMIC DNA]</scope>
    <source>
        <strain evidence="3 4">CBS 132785</strain>
    </source>
</reference>
<feature type="region of interest" description="Disordered" evidence="1">
    <location>
        <begin position="1"/>
        <end position="66"/>
    </location>
</feature>
<keyword evidence="2" id="KW-0472">Membrane</keyword>
<protein>
    <submittedName>
        <fullName evidence="3">Uncharacterized protein</fullName>
    </submittedName>
</protein>
<gene>
    <name evidence="3" type="ORF">PENSUB_13230</name>
</gene>
<dbReference type="PANTHER" id="PTHR37544">
    <property type="entry name" value="SPRAY-RELATED"/>
    <property type="match status" value="1"/>
</dbReference>
<evidence type="ECO:0000256" key="1">
    <source>
        <dbReference type="SAM" id="MobiDB-lite"/>
    </source>
</evidence>
<dbReference type="Proteomes" id="UP000186955">
    <property type="component" value="Unassembled WGS sequence"/>
</dbReference>
<dbReference type="PANTHER" id="PTHR37544:SF3">
    <property type="entry name" value="SPRAY"/>
    <property type="match status" value="1"/>
</dbReference>
<evidence type="ECO:0000256" key="2">
    <source>
        <dbReference type="SAM" id="Phobius"/>
    </source>
</evidence>
<comment type="caution">
    <text evidence="3">The sequence shown here is derived from an EMBL/GenBank/DDBJ whole genome shotgun (WGS) entry which is preliminary data.</text>
</comment>
<dbReference type="Pfam" id="PF11915">
    <property type="entry name" value="DUF3433"/>
    <property type="match status" value="2"/>
</dbReference>
<accession>A0A1Q5SSF4</accession>
<feature type="transmembrane region" description="Helical" evidence="2">
    <location>
        <begin position="190"/>
        <end position="215"/>
    </location>
</feature>
<feature type="transmembrane region" description="Helical" evidence="2">
    <location>
        <begin position="556"/>
        <end position="577"/>
    </location>
</feature>
<feature type="transmembrane region" description="Helical" evidence="2">
    <location>
        <begin position="1327"/>
        <end position="1349"/>
    </location>
</feature>
<feature type="transmembrane region" description="Helical" evidence="2">
    <location>
        <begin position="663"/>
        <end position="693"/>
    </location>
</feature>
<keyword evidence="2" id="KW-0812">Transmembrane</keyword>
<feature type="transmembrane region" description="Helical" evidence="2">
    <location>
        <begin position="80"/>
        <end position="101"/>
    </location>
</feature>
<name>A0A1Q5SSF4_9EURO</name>
<dbReference type="InterPro" id="IPR021840">
    <property type="entry name" value="DUF3433"/>
</dbReference>
<feature type="compositionally biased region" description="Basic and acidic residues" evidence="1">
    <location>
        <begin position="32"/>
        <end position="43"/>
    </location>
</feature>
<keyword evidence="2" id="KW-1133">Transmembrane helix</keyword>
<keyword evidence="4" id="KW-1185">Reference proteome</keyword>
<sequence length="1452" mass="160315">MTSRQYNANEDRNLLGNTKSYFSHIVRPSRSSSREGSSERDDSSNNAPTPGADQRARAEPSEKGSGVWSKDWFPYTFTHWFLGVTTLVALALCLVCFLLWWTSSTNYGLGPDDGSSSLLFGWRYSPTLIAVIYVQMTTVLLQDVKRTEPYARLARPGGADASCSILKAPGAWWTALYDGFAKKKNGGRSAILICASLVNIIGFLAISTLSSAFLFSEEVVVPKSMDFFSLAPAAGSTLPLDADRTTHFRTIANLLQNVSTSPWITDHYTILPFWPAGLDTAPVTSLPTSSTQKWTAETMMFKSDLTCTPMKLEKKASGPIIYDEGYSPTDSTSTIWSSPDGCRYGMSASTHFWSTGGGSWSDASDFYYAESSLGMGGGRVSSSNHTSECNGRQIIIITESSEIQNAAFSAQVCDTTYYMANITASVALTGDVPDISFDANEFEQKKVVIPESVLNTTAMRNMTLNENWPTYMISILWSGTATLGGPSVLLGALYDYNMTTMARDPNWVISAATANQRYFGEVLQAALTHQGASQRVPMQGTLHDIETRVVVQTGPAVALGVLFAVSFFLLLAVWWCSQSRRRPLHLKEDPASTLGVAALIAHNGRVNSGFQNFRQPSAKDLNERLNGQRFYTDSHGLSRLNPSDTLNHDVDQSKNGTPGLLRLPALIALIVVLIAVFVGVCVLWHFAVSVGLYEKAFVYHVNISFLSNSISSVAPVSMIPTLIATIIGLWWSAIDDTFRRLQPFLAMADGDPPISRGAGLSYQSSFWLWACFKAAMNRHWLLSLLTLGSTLSPVCELVTRFFWLQRLMLTCHPVTTTMSALFDRGPGVVTQPITLDRSLEIRQIPFVFETKQAVYPDTNNDYAAYILADLYKNISTHWMYTATIQLALNGSEPAWSKEGWSFVPVDTHTVSNVELPNDLDESDRAASGAPSNVTFTTPAMRARIECSTYPVEAFMNVSHWLTPTDLSNSTTWNRSTIPHDLQEGFELGTSWIYQKSPSVILPLSGNETIKTCDGCTTVFVNPSSITCCGNSSSSAWDPSVAVGYWSPNANLSQWSTKYWHQNFTLKWIYGNAVTGINANPTTENITYNIPLLFPSPPSMTLMNCRPLVESANADVTVNPANGEIQTYNITGHPTELVEAFADNFLPHNGTDLTRERGMAFYNVTVSLGRLFMASMLTAADTLHIGGAEHVGGYHQEDLNDNTYNIRDELNGLNMDFMSYAMYSMANKDPKALLNPDRYLTLAQKTFTTFFQHFVSNNISMETGGWGYQTINASLPDTLGPIVEVVHNWLPGTIATTYQDDMRPISHANRTVAAHVSQRVELLQMNALAVWLSVGIMGWLILTTFIVAILQRRYFGRLVRNVECLGDVLVLIAGSANLLDVVQEIQAGRLSPEDYEHLRTRLGWFMDEDGRLRWGVEMEEAFRNGPGVQWVAAPFFSKKGTNTWSLSDEDRQS</sequence>
<feature type="transmembrane region" description="Helical" evidence="2">
    <location>
        <begin position="713"/>
        <end position="734"/>
    </location>
</feature>
<feature type="transmembrane region" description="Helical" evidence="2">
    <location>
        <begin position="780"/>
        <end position="803"/>
    </location>
</feature>
<evidence type="ECO:0000313" key="3">
    <source>
        <dbReference type="EMBL" id="OKO90929.1"/>
    </source>
</evidence>